<dbReference type="SUPFAM" id="SSF52540">
    <property type="entry name" value="P-loop containing nucleoside triphosphate hydrolases"/>
    <property type="match status" value="1"/>
</dbReference>
<dbReference type="GO" id="GO:0008976">
    <property type="term" value="F:polyphosphate kinase activity"/>
    <property type="evidence" value="ECO:0007669"/>
    <property type="project" value="InterPro"/>
</dbReference>
<dbReference type="PIRSF" id="PIRSF028756">
    <property type="entry name" value="PPK2_prd"/>
    <property type="match status" value="1"/>
</dbReference>
<dbReference type="GO" id="GO:0006797">
    <property type="term" value="P:polyphosphate metabolic process"/>
    <property type="evidence" value="ECO:0007669"/>
    <property type="project" value="InterPro"/>
</dbReference>
<reference evidence="7 8" key="1">
    <citation type="submission" date="2016-10" db="EMBL/GenBank/DDBJ databases">
        <authorList>
            <person name="de Groot N.N."/>
        </authorList>
    </citation>
    <scope>NUCLEOTIDE SEQUENCE [LARGE SCALE GENOMIC DNA]</scope>
    <source>
        <strain evidence="7 8">GAS522</strain>
    </source>
</reference>
<name>A0A1M7GBV4_9BRAD</name>
<dbReference type="InterPro" id="IPR022300">
    <property type="entry name" value="PPK2-rel_1"/>
</dbReference>
<dbReference type="InterPro" id="IPR027417">
    <property type="entry name" value="P-loop_NTPase"/>
</dbReference>
<keyword evidence="4" id="KW-0066">ATP synthesis</keyword>
<dbReference type="EMBL" id="FNTI01000001">
    <property type="protein sequence ID" value="SEE17405.1"/>
    <property type="molecule type" value="Genomic_DNA"/>
</dbReference>
<dbReference type="NCBIfam" id="TIGR03709">
    <property type="entry name" value="PPK2_rel_1"/>
    <property type="match status" value="1"/>
</dbReference>
<organism evidence="7 8">
    <name type="scientific">Bradyrhizobium lablabi</name>
    <dbReference type="NCBI Taxonomy" id="722472"/>
    <lineage>
        <taxon>Bacteria</taxon>
        <taxon>Pseudomonadati</taxon>
        <taxon>Pseudomonadota</taxon>
        <taxon>Alphaproteobacteria</taxon>
        <taxon>Hyphomicrobiales</taxon>
        <taxon>Nitrobacteraceae</taxon>
        <taxon>Bradyrhizobium</taxon>
    </lineage>
</organism>
<dbReference type="RefSeq" id="WP_074827729.1">
    <property type="nucleotide sequence ID" value="NZ_FNTI01000001.1"/>
</dbReference>
<evidence type="ECO:0000256" key="2">
    <source>
        <dbReference type="ARBA" id="ARBA00022679"/>
    </source>
</evidence>
<dbReference type="OrthoDB" id="9775224at2"/>
<dbReference type="Gene3D" id="3.40.50.300">
    <property type="entry name" value="P-loop containing nucleotide triphosphate hydrolases"/>
    <property type="match status" value="1"/>
</dbReference>
<evidence type="ECO:0000313" key="7">
    <source>
        <dbReference type="EMBL" id="SEE17405.1"/>
    </source>
</evidence>
<dbReference type="Pfam" id="PF03976">
    <property type="entry name" value="PPK2"/>
    <property type="match status" value="1"/>
</dbReference>
<gene>
    <name evidence="7" type="ORF">SAMN05444171_6519</name>
</gene>
<evidence type="ECO:0000256" key="1">
    <source>
        <dbReference type="ARBA" id="ARBA00009924"/>
    </source>
</evidence>
<accession>A0A1M7GBV4</accession>
<feature type="domain" description="Polyphosphate kinase-2-related" evidence="6">
    <location>
        <begin position="49"/>
        <end position="281"/>
    </location>
</feature>
<comment type="catalytic activity">
    <reaction evidence="5">
        <text>[phosphate](n) + ATP = [phosphate](n+1) + ADP</text>
        <dbReference type="Rhea" id="RHEA:19573"/>
        <dbReference type="Rhea" id="RHEA-COMP:9859"/>
        <dbReference type="Rhea" id="RHEA-COMP:14280"/>
        <dbReference type="ChEBI" id="CHEBI:16838"/>
        <dbReference type="ChEBI" id="CHEBI:30616"/>
        <dbReference type="ChEBI" id="CHEBI:456216"/>
    </reaction>
    <physiologicalReaction direction="right-to-left" evidence="5">
        <dbReference type="Rhea" id="RHEA:19575"/>
    </physiologicalReaction>
</comment>
<evidence type="ECO:0000256" key="5">
    <source>
        <dbReference type="ARBA" id="ARBA00024500"/>
    </source>
</evidence>
<evidence type="ECO:0000256" key="4">
    <source>
        <dbReference type="ARBA" id="ARBA00023310"/>
    </source>
</evidence>
<dbReference type="PANTHER" id="PTHR34383:SF3">
    <property type="entry name" value="POLYPHOSPHATE:AMP PHOSPHOTRANSFERASE"/>
    <property type="match status" value="1"/>
</dbReference>
<evidence type="ECO:0000313" key="8">
    <source>
        <dbReference type="Proteomes" id="UP000183208"/>
    </source>
</evidence>
<proteinExistence type="inferred from homology"/>
<dbReference type="PANTHER" id="PTHR34383">
    <property type="entry name" value="POLYPHOSPHATE:AMP PHOSPHOTRANSFERASE-RELATED"/>
    <property type="match status" value="1"/>
</dbReference>
<keyword evidence="3" id="KW-0418">Kinase</keyword>
<comment type="similarity">
    <text evidence="1">Belongs to the polyphosphate kinase 2 (PPK2) family. Class I subfamily.</text>
</comment>
<keyword evidence="2 7" id="KW-0808">Transferase</keyword>
<evidence type="ECO:0000256" key="3">
    <source>
        <dbReference type="ARBA" id="ARBA00022777"/>
    </source>
</evidence>
<protein>
    <submittedName>
        <fullName evidence="7">Polyphosphate:nucleotide phosphotransferase, PPK2 family</fullName>
    </submittedName>
</protein>
<dbReference type="Proteomes" id="UP000183208">
    <property type="component" value="Unassembled WGS sequence"/>
</dbReference>
<evidence type="ECO:0000259" key="6">
    <source>
        <dbReference type="Pfam" id="PF03976"/>
    </source>
</evidence>
<dbReference type="GO" id="GO:0006754">
    <property type="term" value="P:ATP biosynthetic process"/>
    <property type="evidence" value="ECO:0007669"/>
    <property type="project" value="UniProtKB-KW"/>
</dbReference>
<dbReference type="InterPro" id="IPR016898">
    <property type="entry name" value="Polyphosphate_phosphotransfera"/>
</dbReference>
<dbReference type="AlphaFoldDB" id="A0A1M7GBV4"/>
<dbReference type="InterPro" id="IPR022488">
    <property type="entry name" value="PPK2-related"/>
</dbReference>
<sequence>MPKSSNGCKPSTHESLAEELKRYIEPFRTDGSQSFRLKSQKTCETGGLDRQTATEIIERNRVRLAEIQKRLYAAEHWAVLLILQGMDAAGKDSAIKHIFTCVNPQGVDVTSFKTPSPLELRHDFLWRTTVRLPKRGRLGIFNRSYYEECLTVRVHQHLLAKELIPSQLVTRNVWRERFEDISAYEKHLSRNGTLILKFFLNISKEEQRKRLLDRLQEPSKRWKFSMNDIAERELWGKYLAAYQDTITHTATKLAPWHVVPADRKWFARVVISSTIVSALEGLRLQYPRFDKASLQELEKVRAVLEQEGRGSAVTRAS</sequence>